<gene>
    <name evidence="1" type="ORF">DNG_02176</name>
</gene>
<sequence length="145" mass="16506">MNANNYEQDFQSWQRRIQETWGAWLYLAIFKEIRSQMEDRSTEAERSEDRYITHMLKRVRPSLDNAIARLANRLTSGYTGVLVPLRDLSTGQPIANFPLLAKDIDDMCDDCMAAILAALEEPVDVSYEEGIARIHYLAGTVGYSG</sequence>
<dbReference type="AlphaFoldDB" id="A0AAE8MT51"/>
<organism evidence="1 2">
    <name type="scientific">Cephalotrichum gorgonifer</name>
    <dbReference type="NCBI Taxonomy" id="2041049"/>
    <lineage>
        <taxon>Eukaryota</taxon>
        <taxon>Fungi</taxon>
        <taxon>Dikarya</taxon>
        <taxon>Ascomycota</taxon>
        <taxon>Pezizomycotina</taxon>
        <taxon>Sordariomycetes</taxon>
        <taxon>Hypocreomycetidae</taxon>
        <taxon>Microascales</taxon>
        <taxon>Microascaceae</taxon>
        <taxon>Cephalotrichum</taxon>
    </lineage>
</organism>
<dbReference type="EMBL" id="ONZQ02000002">
    <property type="protein sequence ID" value="SPN99141.1"/>
    <property type="molecule type" value="Genomic_DNA"/>
</dbReference>
<protein>
    <submittedName>
        <fullName evidence="1">Uncharacterized protein</fullName>
    </submittedName>
</protein>
<comment type="caution">
    <text evidence="1">The sequence shown here is derived from an EMBL/GenBank/DDBJ whole genome shotgun (WGS) entry which is preliminary data.</text>
</comment>
<evidence type="ECO:0000313" key="1">
    <source>
        <dbReference type="EMBL" id="SPN99141.1"/>
    </source>
</evidence>
<reference evidence="1" key="1">
    <citation type="submission" date="2018-03" db="EMBL/GenBank/DDBJ databases">
        <authorList>
            <person name="Guldener U."/>
        </authorList>
    </citation>
    <scope>NUCLEOTIDE SEQUENCE</scope>
</reference>
<accession>A0AAE8MT51</accession>
<proteinExistence type="predicted"/>
<keyword evidence="2" id="KW-1185">Reference proteome</keyword>
<dbReference type="Proteomes" id="UP001187682">
    <property type="component" value="Unassembled WGS sequence"/>
</dbReference>
<evidence type="ECO:0000313" key="2">
    <source>
        <dbReference type="Proteomes" id="UP001187682"/>
    </source>
</evidence>
<name>A0AAE8MT51_9PEZI</name>